<dbReference type="AlphaFoldDB" id="A0A4R3M8N9"/>
<dbReference type="InterPro" id="IPR052698">
    <property type="entry name" value="MoCofactor_Util/Proc"/>
</dbReference>
<reference evidence="3 4" key="1">
    <citation type="submission" date="2019-03" db="EMBL/GenBank/DDBJ databases">
        <title>Genomic Encyclopedia of Type Strains, Phase IV (KMG-IV): sequencing the most valuable type-strain genomes for metagenomic binning, comparative biology and taxonomic classification.</title>
        <authorList>
            <person name="Goeker M."/>
        </authorList>
    </citation>
    <scope>NUCLEOTIDE SEQUENCE [LARGE SCALE GENOMIC DNA]</scope>
    <source>
        <strain evidence="3 4">DSM 24591</strain>
    </source>
</reference>
<dbReference type="Pfam" id="PF13478">
    <property type="entry name" value="XdhC_C"/>
    <property type="match status" value="1"/>
</dbReference>
<organism evidence="3 4">
    <name type="scientific">Paralcaligenes ureilyticus</name>
    <dbReference type="NCBI Taxonomy" id="627131"/>
    <lineage>
        <taxon>Bacteria</taxon>
        <taxon>Pseudomonadati</taxon>
        <taxon>Pseudomonadota</taxon>
        <taxon>Betaproteobacteria</taxon>
        <taxon>Burkholderiales</taxon>
        <taxon>Alcaligenaceae</taxon>
        <taxon>Paralcaligenes</taxon>
    </lineage>
</organism>
<dbReference type="SUPFAM" id="SSF51735">
    <property type="entry name" value="NAD(P)-binding Rossmann-fold domains"/>
    <property type="match status" value="1"/>
</dbReference>
<keyword evidence="4" id="KW-1185">Reference proteome</keyword>
<dbReference type="InterPro" id="IPR036291">
    <property type="entry name" value="NAD(P)-bd_dom_sf"/>
</dbReference>
<dbReference type="InterPro" id="IPR027051">
    <property type="entry name" value="XdhC_Rossmann_dom"/>
</dbReference>
<dbReference type="InterPro" id="IPR003777">
    <property type="entry name" value="XdhC_CoxI"/>
</dbReference>
<dbReference type="Gene3D" id="3.40.50.720">
    <property type="entry name" value="NAD(P)-binding Rossmann-like Domain"/>
    <property type="match status" value="1"/>
</dbReference>
<dbReference type="EMBL" id="SMAJ01000005">
    <property type="protein sequence ID" value="TCT08659.1"/>
    <property type="molecule type" value="Genomic_DNA"/>
</dbReference>
<comment type="caution">
    <text evidence="3">The sequence shown here is derived from an EMBL/GenBank/DDBJ whole genome shotgun (WGS) entry which is preliminary data.</text>
</comment>
<evidence type="ECO:0000259" key="2">
    <source>
        <dbReference type="Pfam" id="PF13478"/>
    </source>
</evidence>
<feature type="domain" description="XdhC Rossmann" evidence="2">
    <location>
        <begin position="165"/>
        <end position="306"/>
    </location>
</feature>
<dbReference type="PANTHER" id="PTHR30388:SF4">
    <property type="entry name" value="MOLYBDENUM COFACTOR INSERTION CHAPERONE PAOD"/>
    <property type="match status" value="1"/>
</dbReference>
<evidence type="ECO:0000313" key="4">
    <source>
        <dbReference type="Proteomes" id="UP000295525"/>
    </source>
</evidence>
<feature type="domain" description="XdhC- CoxI" evidence="1">
    <location>
        <begin position="17"/>
        <end position="70"/>
    </location>
</feature>
<dbReference type="PANTHER" id="PTHR30388">
    <property type="entry name" value="ALDEHYDE OXIDOREDUCTASE MOLYBDENUM COFACTOR ASSEMBLY PROTEIN"/>
    <property type="match status" value="1"/>
</dbReference>
<accession>A0A4R3M8N9</accession>
<dbReference type="Pfam" id="PF02625">
    <property type="entry name" value="XdhC_CoxI"/>
    <property type="match status" value="1"/>
</dbReference>
<evidence type="ECO:0000313" key="3">
    <source>
        <dbReference type="EMBL" id="TCT08659.1"/>
    </source>
</evidence>
<protein>
    <submittedName>
        <fullName evidence="3">Xanthine dehydrogenase accessory factor</fullName>
    </submittedName>
</protein>
<name>A0A4R3M8N9_9BURK</name>
<proteinExistence type="predicted"/>
<dbReference type="RefSeq" id="WP_243700850.1">
    <property type="nucleotide sequence ID" value="NZ_SMAJ01000005.1"/>
</dbReference>
<dbReference type="Proteomes" id="UP000295525">
    <property type="component" value="Unassembled WGS sequence"/>
</dbReference>
<sequence length="335" mass="35882">MLMDAADIQVLQSAVAWMEQGKAVALVTVVRNWGSAPRPRGSLFAASNAGDFVGSVSGGCIEDDLLQRFAADFPQSVSTISYGIHAAQMRRFGLPCGGTLELVVERLHDLASLRVLCAAIDGRELIERHVDLASGTVTLAPNLADFTLRFDGLELVQVFGPRWRLLIIGAGAVSEYLAQMAPALGFAVYLNDPREDQRRNWRTVGVQWLPGMPDDAVLAFKPDRRTVIVTLSHDPKVDDMALMEALKTPAFFVGAIGSAASTQARRERLLTLDVAEYELNRLHAPVGLAINSRAPAEIAVSILAELIAQRNAAQPSSQASACAFVPGVAARAGGK</sequence>
<gene>
    <name evidence="3" type="ORF">EDC26_105212</name>
</gene>
<evidence type="ECO:0000259" key="1">
    <source>
        <dbReference type="Pfam" id="PF02625"/>
    </source>
</evidence>